<evidence type="ECO:0000256" key="1">
    <source>
        <dbReference type="SAM" id="MobiDB-lite"/>
    </source>
</evidence>
<dbReference type="GO" id="GO:0008270">
    <property type="term" value="F:zinc ion binding"/>
    <property type="evidence" value="ECO:0007669"/>
    <property type="project" value="InterPro"/>
</dbReference>
<organism evidence="2 3">
    <name type="scientific">Obba rivulosa</name>
    <dbReference type="NCBI Taxonomy" id="1052685"/>
    <lineage>
        <taxon>Eukaryota</taxon>
        <taxon>Fungi</taxon>
        <taxon>Dikarya</taxon>
        <taxon>Basidiomycota</taxon>
        <taxon>Agaricomycotina</taxon>
        <taxon>Agaricomycetes</taxon>
        <taxon>Polyporales</taxon>
        <taxon>Gelatoporiaceae</taxon>
        <taxon>Obba</taxon>
    </lineage>
</organism>
<keyword evidence="3" id="KW-1185">Reference proteome</keyword>
<evidence type="ECO:0000313" key="3">
    <source>
        <dbReference type="Proteomes" id="UP000250043"/>
    </source>
</evidence>
<evidence type="ECO:0000313" key="2">
    <source>
        <dbReference type="EMBL" id="OCH96718.1"/>
    </source>
</evidence>
<name>A0A8E2DVM9_9APHY</name>
<feature type="region of interest" description="Disordered" evidence="1">
    <location>
        <begin position="127"/>
        <end position="177"/>
    </location>
</feature>
<feature type="compositionally biased region" description="Polar residues" evidence="1">
    <location>
        <begin position="127"/>
        <end position="141"/>
    </location>
</feature>
<dbReference type="InterPro" id="IPR001138">
    <property type="entry name" value="Zn2Cys6_DnaBD"/>
</dbReference>
<dbReference type="Proteomes" id="UP000250043">
    <property type="component" value="Unassembled WGS sequence"/>
</dbReference>
<dbReference type="CDD" id="cd00067">
    <property type="entry name" value="GAL4"/>
    <property type="match status" value="1"/>
</dbReference>
<dbReference type="AlphaFoldDB" id="A0A8E2DVM9"/>
<sequence length="281" mass="30993">MFQSSAGDTYLYDLHPSHPLGPDQHADTSQITFIDVPFNGQREPLDATLSQDPVESESFEGWQPDLRYQHSCHRDQSDANIPGAIEGDGFRLGDSDLDMELDALLAPAVHLGMTRFDMLERSSFNMSEESLNEPSEVSQDVASADGRISSDTSTAGPSFHPRPETTPEGNMPPMESKVTKGAYGTSCDLCRTYKKGCVRDARGAPCRRCKLKMLDCTNDKRFKRPRRPPGVLNGQGKGKGEREEEGCGGITAPAKRENMQEDVKEIAPTETQRKGWGKRKA</sequence>
<evidence type="ECO:0008006" key="4">
    <source>
        <dbReference type="Google" id="ProtNLM"/>
    </source>
</evidence>
<feature type="region of interest" description="Disordered" evidence="1">
    <location>
        <begin position="220"/>
        <end position="281"/>
    </location>
</feature>
<accession>A0A8E2DVM9</accession>
<reference evidence="2 3" key="1">
    <citation type="submission" date="2016-07" db="EMBL/GenBank/DDBJ databases">
        <title>Draft genome of the white-rot fungus Obba rivulosa 3A-2.</title>
        <authorList>
            <consortium name="DOE Joint Genome Institute"/>
            <person name="Miettinen O."/>
            <person name="Riley R."/>
            <person name="Acob R."/>
            <person name="Barry K."/>
            <person name="Cullen D."/>
            <person name="De Vries R."/>
            <person name="Hainaut M."/>
            <person name="Hatakka A."/>
            <person name="Henrissat B."/>
            <person name="Hilden K."/>
            <person name="Kuo R."/>
            <person name="Labutti K."/>
            <person name="Lipzen A."/>
            <person name="Makela M.R."/>
            <person name="Sandor L."/>
            <person name="Spatafora J.W."/>
            <person name="Grigoriev I.V."/>
            <person name="Hibbett D.S."/>
        </authorList>
    </citation>
    <scope>NUCLEOTIDE SEQUENCE [LARGE SCALE GENOMIC DNA]</scope>
    <source>
        <strain evidence="2 3">3A-2</strain>
    </source>
</reference>
<protein>
    <recommendedName>
        <fullName evidence="4">Zn(2)-C6 fungal-type domain-containing protein</fullName>
    </recommendedName>
</protein>
<dbReference type="GO" id="GO:0000981">
    <property type="term" value="F:DNA-binding transcription factor activity, RNA polymerase II-specific"/>
    <property type="evidence" value="ECO:0007669"/>
    <property type="project" value="InterPro"/>
</dbReference>
<gene>
    <name evidence="2" type="ORF">OBBRIDRAFT_883154</name>
</gene>
<proteinExistence type="predicted"/>
<dbReference type="EMBL" id="KV722330">
    <property type="protein sequence ID" value="OCH96718.1"/>
    <property type="molecule type" value="Genomic_DNA"/>
</dbReference>
<feature type="compositionally biased region" description="Basic and acidic residues" evidence="1">
    <location>
        <begin position="254"/>
        <end position="273"/>
    </location>
</feature>